<dbReference type="GeneID" id="63774808"/>
<dbReference type="OrthoDB" id="3679184at2759"/>
<gene>
    <name evidence="2" type="ORF">BCR38DRAFT_411654</name>
</gene>
<sequence length="148" mass="15683">MKSSSIIATLFATASLGAVLRNREGCGFDVVQFYASCVPHSLYCSYSFNVTSESITAPVECSSFVQGPDYLPTIPLTGCSDPTVSYSFDVGEDAFTLAVTTASSKGQNLTGTHTITADEVVVDDNGSVRDQRYIGPQNFTISAALVEI</sequence>
<evidence type="ECO:0008006" key="4">
    <source>
        <dbReference type="Google" id="ProtNLM"/>
    </source>
</evidence>
<dbReference type="Proteomes" id="UP000193689">
    <property type="component" value="Unassembled WGS sequence"/>
</dbReference>
<organism evidence="2 3">
    <name type="scientific">Pseudomassariella vexata</name>
    <dbReference type="NCBI Taxonomy" id="1141098"/>
    <lineage>
        <taxon>Eukaryota</taxon>
        <taxon>Fungi</taxon>
        <taxon>Dikarya</taxon>
        <taxon>Ascomycota</taxon>
        <taxon>Pezizomycotina</taxon>
        <taxon>Sordariomycetes</taxon>
        <taxon>Xylariomycetidae</taxon>
        <taxon>Amphisphaeriales</taxon>
        <taxon>Pseudomassariaceae</taxon>
        <taxon>Pseudomassariella</taxon>
    </lineage>
</organism>
<proteinExistence type="predicted"/>
<dbReference type="EMBL" id="MCFJ01000011">
    <property type="protein sequence ID" value="ORY60502.1"/>
    <property type="molecule type" value="Genomic_DNA"/>
</dbReference>
<keyword evidence="1" id="KW-0732">Signal</keyword>
<protein>
    <recommendedName>
        <fullName evidence="4">Hypersensitive response-inducing protein</fullName>
    </recommendedName>
</protein>
<keyword evidence="3" id="KW-1185">Reference proteome</keyword>
<accession>A0A1Y2DMK0</accession>
<evidence type="ECO:0000256" key="1">
    <source>
        <dbReference type="SAM" id="SignalP"/>
    </source>
</evidence>
<evidence type="ECO:0000313" key="2">
    <source>
        <dbReference type="EMBL" id="ORY60502.1"/>
    </source>
</evidence>
<evidence type="ECO:0000313" key="3">
    <source>
        <dbReference type="Proteomes" id="UP000193689"/>
    </source>
</evidence>
<name>A0A1Y2DMK0_9PEZI</name>
<dbReference type="InParanoid" id="A0A1Y2DMK0"/>
<feature type="chain" id="PRO_5012802001" description="Hypersensitive response-inducing protein" evidence="1">
    <location>
        <begin position="18"/>
        <end position="148"/>
    </location>
</feature>
<comment type="caution">
    <text evidence="2">The sequence shown here is derived from an EMBL/GenBank/DDBJ whole genome shotgun (WGS) entry which is preliminary data.</text>
</comment>
<feature type="signal peptide" evidence="1">
    <location>
        <begin position="1"/>
        <end position="17"/>
    </location>
</feature>
<dbReference type="AlphaFoldDB" id="A0A1Y2DMK0"/>
<dbReference type="RefSeq" id="XP_040712729.1">
    <property type="nucleotide sequence ID" value="XM_040858596.1"/>
</dbReference>
<reference evidence="2 3" key="1">
    <citation type="submission" date="2016-07" db="EMBL/GenBank/DDBJ databases">
        <title>Pervasive Adenine N6-methylation of Active Genes in Fungi.</title>
        <authorList>
            <consortium name="DOE Joint Genome Institute"/>
            <person name="Mondo S.J."/>
            <person name="Dannebaum R.O."/>
            <person name="Kuo R.C."/>
            <person name="Labutti K."/>
            <person name="Haridas S."/>
            <person name="Kuo A."/>
            <person name="Salamov A."/>
            <person name="Ahrendt S.R."/>
            <person name="Lipzen A."/>
            <person name="Sullivan W."/>
            <person name="Andreopoulos W.B."/>
            <person name="Clum A."/>
            <person name="Lindquist E."/>
            <person name="Daum C."/>
            <person name="Ramamoorthy G.K."/>
            <person name="Gryganskyi A."/>
            <person name="Culley D."/>
            <person name="Magnuson J.K."/>
            <person name="James T.Y."/>
            <person name="O'Malley M.A."/>
            <person name="Stajich J.E."/>
            <person name="Spatafora J.W."/>
            <person name="Visel A."/>
            <person name="Grigoriev I.V."/>
        </authorList>
    </citation>
    <scope>NUCLEOTIDE SEQUENCE [LARGE SCALE GENOMIC DNA]</scope>
    <source>
        <strain evidence="2 3">CBS 129021</strain>
    </source>
</reference>